<dbReference type="Pfam" id="PF05977">
    <property type="entry name" value="MFS_3"/>
    <property type="match status" value="1"/>
</dbReference>
<dbReference type="InterPro" id="IPR010290">
    <property type="entry name" value="TM_effector"/>
</dbReference>
<keyword evidence="6 7" id="KW-0472">Membrane</keyword>
<gene>
    <name evidence="9" type="ORF">COO09_10280</name>
</gene>
<feature type="transmembrane region" description="Helical" evidence="7">
    <location>
        <begin position="26"/>
        <end position="46"/>
    </location>
</feature>
<evidence type="ECO:0000256" key="3">
    <source>
        <dbReference type="ARBA" id="ARBA00022475"/>
    </source>
</evidence>
<dbReference type="SUPFAM" id="SSF103473">
    <property type="entry name" value="MFS general substrate transporter"/>
    <property type="match status" value="1"/>
</dbReference>
<comment type="caution">
    <text evidence="9">The sequence shown here is derived from an EMBL/GenBank/DDBJ whole genome shotgun (WGS) entry which is preliminary data.</text>
</comment>
<dbReference type="GO" id="GO:0005886">
    <property type="term" value="C:plasma membrane"/>
    <property type="evidence" value="ECO:0007669"/>
    <property type="project" value="UniProtKB-SubCell"/>
</dbReference>
<dbReference type="PANTHER" id="PTHR23513:SF11">
    <property type="entry name" value="STAPHYLOFERRIN A TRANSPORTER"/>
    <property type="match status" value="1"/>
</dbReference>
<feature type="transmembrane region" description="Helical" evidence="7">
    <location>
        <begin position="168"/>
        <end position="200"/>
    </location>
</feature>
<dbReference type="GO" id="GO:0022857">
    <property type="term" value="F:transmembrane transporter activity"/>
    <property type="evidence" value="ECO:0007669"/>
    <property type="project" value="InterPro"/>
</dbReference>
<name>A0A2A4FVA8_9SPHN</name>
<dbReference type="InterPro" id="IPR036259">
    <property type="entry name" value="MFS_trans_sf"/>
</dbReference>
<evidence type="ECO:0000256" key="1">
    <source>
        <dbReference type="ARBA" id="ARBA00004651"/>
    </source>
</evidence>
<evidence type="ECO:0000256" key="4">
    <source>
        <dbReference type="ARBA" id="ARBA00022692"/>
    </source>
</evidence>
<feature type="transmembrane region" description="Helical" evidence="7">
    <location>
        <begin position="380"/>
        <end position="404"/>
    </location>
</feature>
<evidence type="ECO:0000256" key="6">
    <source>
        <dbReference type="ARBA" id="ARBA00023136"/>
    </source>
</evidence>
<keyword evidence="4 7" id="KW-0812">Transmembrane</keyword>
<feature type="transmembrane region" description="Helical" evidence="7">
    <location>
        <begin position="58"/>
        <end position="76"/>
    </location>
</feature>
<dbReference type="PANTHER" id="PTHR23513">
    <property type="entry name" value="INTEGRAL MEMBRANE EFFLUX PROTEIN-RELATED"/>
    <property type="match status" value="1"/>
</dbReference>
<dbReference type="EMBL" id="NWUF01000008">
    <property type="protein sequence ID" value="PCE42380.1"/>
    <property type="molecule type" value="Genomic_DNA"/>
</dbReference>
<dbReference type="AlphaFoldDB" id="A0A2A4FVA8"/>
<dbReference type="Proteomes" id="UP000218934">
    <property type="component" value="Unassembled WGS sequence"/>
</dbReference>
<feature type="domain" description="Major facilitator superfamily (MFS) profile" evidence="8">
    <location>
        <begin position="22"/>
        <end position="408"/>
    </location>
</feature>
<evidence type="ECO:0000259" key="8">
    <source>
        <dbReference type="PROSITE" id="PS50850"/>
    </source>
</evidence>
<feature type="transmembrane region" description="Helical" evidence="7">
    <location>
        <begin position="115"/>
        <end position="135"/>
    </location>
</feature>
<keyword evidence="3" id="KW-1003">Cell membrane</keyword>
<dbReference type="PROSITE" id="PS50850">
    <property type="entry name" value="MFS"/>
    <property type="match status" value="1"/>
</dbReference>
<feature type="transmembrane region" description="Helical" evidence="7">
    <location>
        <begin position="323"/>
        <end position="343"/>
    </location>
</feature>
<evidence type="ECO:0000256" key="5">
    <source>
        <dbReference type="ARBA" id="ARBA00022989"/>
    </source>
</evidence>
<keyword evidence="5 7" id="KW-1133">Transmembrane helix</keyword>
<feature type="transmembrane region" description="Helical" evidence="7">
    <location>
        <begin position="266"/>
        <end position="285"/>
    </location>
</feature>
<dbReference type="OrthoDB" id="9809918at2"/>
<evidence type="ECO:0000256" key="2">
    <source>
        <dbReference type="ARBA" id="ARBA00022448"/>
    </source>
</evidence>
<evidence type="ECO:0000313" key="9">
    <source>
        <dbReference type="EMBL" id="PCE42380.1"/>
    </source>
</evidence>
<reference evidence="9 10" key="1">
    <citation type="submission" date="2017-09" db="EMBL/GenBank/DDBJ databases">
        <title>The Catabolism of 3,6-Dichlorosalicylic acid is Initiated by the Cytochrome P450 Monooxygenase DsmABC in Rhizorhabdus dicambivorans Ndbn-20.</title>
        <authorList>
            <person name="Na L."/>
        </authorList>
    </citation>
    <scope>NUCLEOTIDE SEQUENCE [LARGE SCALE GENOMIC DNA]</scope>
    <source>
        <strain evidence="9 10">Ndbn-20m</strain>
    </source>
</reference>
<organism evidence="9 10">
    <name type="scientific">Rhizorhabdus dicambivorans</name>
    <dbReference type="NCBI Taxonomy" id="1850238"/>
    <lineage>
        <taxon>Bacteria</taxon>
        <taxon>Pseudomonadati</taxon>
        <taxon>Pseudomonadota</taxon>
        <taxon>Alphaproteobacteria</taxon>
        <taxon>Sphingomonadales</taxon>
        <taxon>Sphingomonadaceae</taxon>
        <taxon>Rhizorhabdus</taxon>
    </lineage>
</organism>
<dbReference type="CDD" id="cd06173">
    <property type="entry name" value="MFS_MefA_like"/>
    <property type="match status" value="1"/>
</dbReference>
<dbReference type="Gene3D" id="1.20.1250.20">
    <property type="entry name" value="MFS general substrate transporter like domains"/>
    <property type="match status" value="1"/>
</dbReference>
<dbReference type="RefSeq" id="WP_066963425.1">
    <property type="nucleotide sequence ID" value="NZ_CP023449.1"/>
</dbReference>
<evidence type="ECO:0000313" key="10">
    <source>
        <dbReference type="Proteomes" id="UP000218934"/>
    </source>
</evidence>
<feature type="transmembrane region" description="Helical" evidence="7">
    <location>
        <begin position="88"/>
        <end position="108"/>
    </location>
</feature>
<evidence type="ECO:0000256" key="7">
    <source>
        <dbReference type="SAM" id="Phobius"/>
    </source>
</evidence>
<feature type="transmembrane region" description="Helical" evidence="7">
    <location>
        <begin position="297"/>
        <end position="317"/>
    </location>
</feature>
<keyword evidence="10" id="KW-1185">Reference proteome</keyword>
<comment type="subcellular location">
    <subcellularLocation>
        <location evidence="1">Cell membrane</location>
        <topology evidence="1">Multi-pass membrane protein</topology>
    </subcellularLocation>
</comment>
<proteinExistence type="predicted"/>
<feature type="transmembrane region" description="Helical" evidence="7">
    <location>
        <begin position="234"/>
        <end position="254"/>
    </location>
</feature>
<sequence>MADGGGEVEERIGPFTPLRNGLFRRIWTASLFSNFGQLIQGVGAAWAMTQLTGRADMVALVQTATFAPLMLFSLFAGAVADSYDRRKIALVALSIAFLGALAISLITLMGWLTPAWILVSCFVVGTGMALFGPAWQSSVGEQVPARELPQAIALNSISYNIARSFGPAIGGVLVAAAGVLAAFMFNALAYVPLIVVMIFWRRRPETSRLPPEALGRAIISGTRYVIHSPPIRAVLVRTTTIALAGVAVSALMPLVAHDMLGGNASLYGLLLGCFGGGAVIGALSLSAIKERASDERAVALSCVLVGLCTVGIGLSHTTLLTCLLLVGAGAGWMTAMALCNINIQMSSPRWVTGRALAACVTSVCGGTAIGSWVWGQVAAVQGTGFALVASGVAVILTIAAGIWWRMPAIEEQRDRDEPLTEPQTNLDLNGRSGPIAVSIEYRVPLDQARAFYTAMLPLEQIRHRTGGYNWSLARDVGDPELWTERYHTPTWHDYLRQRSRLTVADLEAWQKAIDFHVGDAPISVRRKLERPYGSVRWREDVPDRGVIMPLPQQGG</sequence>
<accession>A0A2A4FVA8</accession>
<feature type="transmembrane region" description="Helical" evidence="7">
    <location>
        <begin position="355"/>
        <end position="374"/>
    </location>
</feature>
<dbReference type="KEGG" id="rdi:CMV14_13500"/>
<protein>
    <submittedName>
        <fullName evidence="9">MFS transporter</fullName>
    </submittedName>
</protein>
<dbReference type="InterPro" id="IPR020846">
    <property type="entry name" value="MFS_dom"/>
</dbReference>
<keyword evidence="2" id="KW-0813">Transport</keyword>